<dbReference type="InterPro" id="IPR029044">
    <property type="entry name" value="Nucleotide-diphossugar_trans"/>
</dbReference>
<dbReference type="RefSeq" id="WP_109604857.1">
    <property type="nucleotide sequence ID" value="NZ_QGGI01000009.1"/>
</dbReference>
<dbReference type="EMBL" id="QGGI01000009">
    <property type="protein sequence ID" value="PWJ92132.1"/>
    <property type="molecule type" value="Genomic_DNA"/>
</dbReference>
<name>A0AA45C6N1_9BACT</name>
<dbReference type="Gene3D" id="3.90.550.10">
    <property type="entry name" value="Spore Coat Polysaccharide Biosynthesis Protein SpsA, Chain A"/>
    <property type="match status" value="1"/>
</dbReference>
<accession>A0AA45C6N1</accession>
<comment type="caution">
    <text evidence="1">The sequence shown here is derived from an EMBL/GenBank/DDBJ whole genome shotgun (WGS) entry which is preliminary data.</text>
</comment>
<protein>
    <recommendedName>
        <fullName evidence="3">Glycosyl transferase family 2</fullName>
    </recommendedName>
</protein>
<evidence type="ECO:0000313" key="2">
    <source>
        <dbReference type="Proteomes" id="UP000245921"/>
    </source>
</evidence>
<reference evidence="1 2" key="1">
    <citation type="submission" date="2018-05" db="EMBL/GenBank/DDBJ databases">
        <title>Genomic Encyclopedia of Type Strains, Phase IV (KMG-IV): sequencing the most valuable type-strain genomes for metagenomic binning, comparative biology and taxonomic classification.</title>
        <authorList>
            <person name="Goeker M."/>
        </authorList>
    </citation>
    <scope>NUCLEOTIDE SEQUENCE [LARGE SCALE GENOMIC DNA]</scope>
    <source>
        <strain evidence="1 2">DSM 24906</strain>
    </source>
</reference>
<dbReference type="AlphaFoldDB" id="A0AA45C6N1"/>
<organism evidence="1 2">
    <name type="scientific">Oceanotoga teriensis</name>
    <dbReference type="NCBI Taxonomy" id="515440"/>
    <lineage>
        <taxon>Bacteria</taxon>
        <taxon>Thermotogati</taxon>
        <taxon>Thermotogota</taxon>
        <taxon>Thermotogae</taxon>
        <taxon>Petrotogales</taxon>
        <taxon>Petrotogaceae</taxon>
        <taxon>Oceanotoga</taxon>
    </lineage>
</organism>
<evidence type="ECO:0000313" key="1">
    <source>
        <dbReference type="EMBL" id="PWJ92132.1"/>
    </source>
</evidence>
<dbReference type="SUPFAM" id="SSF53448">
    <property type="entry name" value="Nucleotide-diphospho-sugar transferases"/>
    <property type="match status" value="1"/>
</dbReference>
<keyword evidence="2" id="KW-1185">Reference proteome</keyword>
<dbReference type="Proteomes" id="UP000245921">
    <property type="component" value="Unassembled WGS sequence"/>
</dbReference>
<evidence type="ECO:0008006" key="3">
    <source>
        <dbReference type="Google" id="ProtNLM"/>
    </source>
</evidence>
<proteinExistence type="predicted"/>
<gene>
    <name evidence="1" type="ORF">C7380_10915</name>
</gene>
<sequence>MKNAIVINIYLTTEKGEKHPFDHPTPLEEFGKKNTFFDTLKSINELEVPENEEIKLYIFAIAANEITKKDNIIYEKVNKLMNESRFEYEIYTNTDILNLREKYKSDFFSVKGYPEIRNQGFIIPLINKEDIIIQIDDDELLRKNYFKKTVKILKENPDKFIITAPYEKNGTVRIMGEDPVKSWKKFSSMDMDIIELSKDENIKESTFGFGGNMIVRKEFAEKMLYPLDVPRGEDFSLLLASRLIYENGNKYININKKQNIFRSYYISDKDLTIIHKPPVEAKKDIMFYIEKNMKRFIMEWNMFINQEELKIEDLKKLSNYLYYMIGYQDMKEYLKDILKEVEEKYTDQNTERLKEELLSFMDKWNKNNKNRFEDYKKVQRDYINFINKIRTN</sequence>